<evidence type="ECO:0000256" key="3">
    <source>
        <dbReference type="ARBA" id="ARBA00022695"/>
    </source>
</evidence>
<evidence type="ECO:0000256" key="2">
    <source>
        <dbReference type="ARBA" id="ARBA00022679"/>
    </source>
</evidence>
<dbReference type="NCBIfam" id="TIGR01128">
    <property type="entry name" value="holA"/>
    <property type="match status" value="1"/>
</dbReference>
<evidence type="ECO:0000256" key="5">
    <source>
        <dbReference type="ARBA" id="ARBA00022723"/>
    </source>
</evidence>
<dbReference type="SUPFAM" id="SSF48019">
    <property type="entry name" value="post-AAA+ oligomerization domain-like"/>
    <property type="match status" value="1"/>
</dbReference>
<dbReference type="Pfam" id="PF22608">
    <property type="entry name" value="DNAX_ATPase_lid"/>
    <property type="match status" value="1"/>
</dbReference>
<dbReference type="CDD" id="cd00009">
    <property type="entry name" value="AAA"/>
    <property type="match status" value="1"/>
</dbReference>
<keyword evidence="5" id="KW-0479">Metal-binding</keyword>
<dbReference type="GO" id="GO:0003677">
    <property type="term" value="F:DNA binding"/>
    <property type="evidence" value="ECO:0007669"/>
    <property type="project" value="InterPro"/>
</dbReference>
<dbReference type="SMART" id="SM00382">
    <property type="entry name" value="AAA"/>
    <property type="match status" value="1"/>
</dbReference>
<dbReference type="Gene3D" id="1.20.272.10">
    <property type="match status" value="1"/>
</dbReference>
<keyword evidence="3 11" id="KW-0548">Nucleotidyltransferase</keyword>
<feature type="region of interest" description="Disordered" evidence="12">
    <location>
        <begin position="385"/>
        <end position="414"/>
    </location>
</feature>
<dbReference type="InterPro" id="IPR012763">
    <property type="entry name" value="DNA_pol_III_sug/sutau_N"/>
</dbReference>
<protein>
    <recommendedName>
        <fullName evidence="11">DNA polymerase III subunit gamma/tau</fullName>
        <ecNumber evidence="11">2.7.7.7</ecNumber>
    </recommendedName>
</protein>
<evidence type="ECO:0000256" key="8">
    <source>
        <dbReference type="ARBA" id="ARBA00022840"/>
    </source>
</evidence>
<dbReference type="InterPro" id="IPR003593">
    <property type="entry name" value="AAA+_ATPase"/>
</dbReference>
<reference evidence="14" key="1">
    <citation type="journal article" date="2020" name="mSystems">
        <title>Genome- and Community-Level Interaction Insights into Carbon Utilization and Element Cycling Functions of Hydrothermarchaeota in Hydrothermal Sediment.</title>
        <authorList>
            <person name="Zhou Z."/>
            <person name="Liu Y."/>
            <person name="Xu W."/>
            <person name="Pan J."/>
            <person name="Luo Z.H."/>
            <person name="Li M."/>
        </authorList>
    </citation>
    <scope>NUCLEOTIDE SEQUENCE [LARGE SCALE GENOMIC DNA]</scope>
    <source>
        <strain evidence="14">SpSt-769</strain>
    </source>
</reference>
<dbReference type="FunFam" id="1.10.8.60:FF:000013">
    <property type="entry name" value="DNA polymerase III subunit gamma/tau"/>
    <property type="match status" value="1"/>
</dbReference>
<dbReference type="Pfam" id="PF12169">
    <property type="entry name" value="DNA_pol3_gamma3"/>
    <property type="match status" value="1"/>
</dbReference>
<keyword evidence="4 11" id="KW-0235">DNA replication</keyword>
<dbReference type="CDD" id="cd18137">
    <property type="entry name" value="HLD_clamp_pol_III_gamma_tau"/>
    <property type="match status" value="1"/>
</dbReference>
<dbReference type="GO" id="GO:0005524">
    <property type="term" value="F:ATP binding"/>
    <property type="evidence" value="ECO:0007669"/>
    <property type="project" value="UniProtKB-KW"/>
</dbReference>
<evidence type="ECO:0000256" key="12">
    <source>
        <dbReference type="SAM" id="MobiDB-lite"/>
    </source>
</evidence>
<dbReference type="Gene3D" id="3.40.50.300">
    <property type="entry name" value="P-loop containing nucleotide triphosphate hydrolases"/>
    <property type="match status" value="1"/>
</dbReference>
<dbReference type="InterPro" id="IPR050238">
    <property type="entry name" value="DNA_Rep/Repair_Clamp_Loader"/>
</dbReference>
<evidence type="ECO:0000256" key="10">
    <source>
        <dbReference type="ARBA" id="ARBA00049244"/>
    </source>
</evidence>
<dbReference type="InterPro" id="IPR008921">
    <property type="entry name" value="DNA_pol3_clamp-load_cplx_C"/>
</dbReference>
<evidence type="ECO:0000256" key="9">
    <source>
        <dbReference type="ARBA" id="ARBA00022932"/>
    </source>
</evidence>
<dbReference type="GO" id="GO:0006261">
    <property type="term" value="P:DNA-templated DNA replication"/>
    <property type="evidence" value="ECO:0007669"/>
    <property type="project" value="TreeGrafter"/>
</dbReference>
<dbReference type="EC" id="2.7.7.7" evidence="11"/>
<dbReference type="FunFam" id="3.40.50.300:FF:000014">
    <property type="entry name" value="DNA polymerase III subunit gamma/tau"/>
    <property type="match status" value="1"/>
</dbReference>
<proteinExistence type="inferred from homology"/>
<dbReference type="SUPFAM" id="SSF52540">
    <property type="entry name" value="P-loop containing nucleoside triphosphate hydrolases"/>
    <property type="match status" value="1"/>
</dbReference>
<dbReference type="GO" id="GO:0003887">
    <property type="term" value="F:DNA-directed DNA polymerase activity"/>
    <property type="evidence" value="ECO:0007669"/>
    <property type="project" value="UniProtKB-KW"/>
</dbReference>
<name>A0A7C4AS63_9BACT</name>
<dbReference type="AlphaFoldDB" id="A0A7C4AS63"/>
<comment type="function">
    <text evidence="11">DNA polymerase III is a complex, multichain enzyme responsible for most of the replicative synthesis in bacteria. This DNA polymerase also exhibits 3' to 5' exonuclease activity.</text>
</comment>
<evidence type="ECO:0000256" key="7">
    <source>
        <dbReference type="ARBA" id="ARBA00022833"/>
    </source>
</evidence>
<evidence type="ECO:0000259" key="13">
    <source>
        <dbReference type="SMART" id="SM00382"/>
    </source>
</evidence>
<dbReference type="InterPro" id="IPR045085">
    <property type="entry name" value="HLD_clamp_pol_III_gamma_tau"/>
</dbReference>
<feature type="domain" description="AAA+ ATPase" evidence="13">
    <location>
        <begin position="38"/>
        <end position="182"/>
    </location>
</feature>
<dbReference type="NCBIfam" id="TIGR02397">
    <property type="entry name" value="dnaX_nterm"/>
    <property type="match status" value="1"/>
</dbReference>
<dbReference type="GO" id="GO:0046872">
    <property type="term" value="F:metal ion binding"/>
    <property type="evidence" value="ECO:0007669"/>
    <property type="project" value="UniProtKB-KW"/>
</dbReference>
<keyword evidence="9 11" id="KW-0239">DNA-directed DNA polymerase</keyword>
<dbReference type="EMBL" id="DTGT01000242">
    <property type="protein sequence ID" value="HGH61180.1"/>
    <property type="molecule type" value="Genomic_DNA"/>
</dbReference>
<evidence type="ECO:0000256" key="4">
    <source>
        <dbReference type="ARBA" id="ARBA00022705"/>
    </source>
</evidence>
<dbReference type="PANTHER" id="PTHR11669:SF0">
    <property type="entry name" value="PROTEIN STICHEL-LIKE 2"/>
    <property type="match status" value="1"/>
</dbReference>
<gene>
    <name evidence="11 14" type="primary">dnaX</name>
    <name evidence="14" type="ORF">ENV54_07775</name>
</gene>
<evidence type="ECO:0000256" key="1">
    <source>
        <dbReference type="ARBA" id="ARBA00006360"/>
    </source>
</evidence>
<dbReference type="Pfam" id="PF13177">
    <property type="entry name" value="DNA_pol3_delta2"/>
    <property type="match status" value="1"/>
</dbReference>
<keyword evidence="2 11" id="KW-0808">Transferase</keyword>
<comment type="subunit">
    <text evidence="11">DNA polymerase III contains a core (composed of alpha, epsilon and theta chains) that associates with a tau subunit. This core dimerizes to form the POLIII' complex. PolIII' associates with the gamma complex (composed of gamma, delta, delta', psi and chi chains) and with the beta chain to form the complete DNA polymerase III complex.</text>
</comment>
<keyword evidence="6 11" id="KW-0547">Nucleotide-binding</keyword>
<evidence type="ECO:0000256" key="11">
    <source>
        <dbReference type="RuleBase" id="RU364063"/>
    </source>
</evidence>
<sequence>MPSYLVLARKYRPARFSEVIGQNHVTKTLMNALVSGRVAHAFLFCGVRGVGKTTIARILAKALNCSGRQPSDPEPCNKCLSCQEINRGASIDVQEIDGASNTSVDNIREINENLRYPPASSPYRVIIIDEVHMISVNAFNALLKTLEEPPAHAKFIFATTESHKVPATINSRCQRFNFRTISLREIISGMAAILEKEGIKASEEALALIAREAQGSFRDALSLLDQVAAFGSTRITEEDVLAALGISGRASFSKLARAIIERRADEALLILHKLFQDGSDPEQFLLDFIHYMRNMLMVKTLPQSSQTEGILDAPQSELSELEELASLTSAEQLQLFFSLLLKSEGEIRRSLDPWIFLEMTVLRAIHAPDVVDLKELLQRIDGQMGRASTRPPQNYVERRPVPQRSQPSVPGTSYEIEATHKGPQEHTETDAQGGFTITGIMPVASGPPDEVWLELRNRLAANGCDRFIVSLMEHGSLISYGPKKVEIGFHKAFYSKEFESRLQNKAEVKEIFNEFFGGAQIKVLNLTSETTLASPQPYDVPSDGQSDLDRALKSEALENPITKAVLAEFDDAAIEDIRIIAPKG</sequence>
<keyword evidence="7" id="KW-0862">Zinc</keyword>
<evidence type="ECO:0000313" key="14">
    <source>
        <dbReference type="EMBL" id="HGH61180.1"/>
    </source>
</evidence>
<comment type="similarity">
    <text evidence="1 11">Belongs to the DnaX/STICHEL family.</text>
</comment>
<dbReference type="InterPro" id="IPR005790">
    <property type="entry name" value="DNA_polIII_delta"/>
</dbReference>
<evidence type="ECO:0000256" key="6">
    <source>
        <dbReference type="ARBA" id="ARBA00022741"/>
    </source>
</evidence>
<accession>A0A7C4AS63</accession>
<dbReference type="PANTHER" id="PTHR11669">
    <property type="entry name" value="REPLICATION FACTOR C / DNA POLYMERASE III GAMMA-TAU SUBUNIT"/>
    <property type="match status" value="1"/>
</dbReference>
<dbReference type="GO" id="GO:0009360">
    <property type="term" value="C:DNA polymerase III complex"/>
    <property type="evidence" value="ECO:0007669"/>
    <property type="project" value="InterPro"/>
</dbReference>
<organism evidence="14">
    <name type="scientific">Desulfomonile tiedjei</name>
    <dbReference type="NCBI Taxonomy" id="2358"/>
    <lineage>
        <taxon>Bacteria</taxon>
        <taxon>Pseudomonadati</taxon>
        <taxon>Thermodesulfobacteriota</taxon>
        <taxon>Desulfomonilia</taxon>
        <taxon>Desulfomonilales</taxon>
        <taxon>Desulfomonilaceae</taxon>
        <taxon>Desulfomonile</taxon>
    </lineage>
</organism>
<comment type="catalytic activity">
    <reaction evidence="10 11">
        <text>DNA(n) + a 2'-deoxyribonucleoside 5'-triphosphate = DNA(n+1) + diphosphate</text>
        <dbReference type="Rhea" id="RHEA:22508"/>
        <dbReference type="Rhea" id="RHEA-COMP:17339"/>
        <dbReference type="Rhea" id="RHEA-COMP:17340"/>
        <dbReference type="ChEBI" id="CHEBI:33019"/>
        <dbReference type="ChEBI" id="CHEBI:61560"/>
        <dbReference type="ChEBI" id="CHEBI:173112"/>
        <dbReference type="EC" id="2.7.7.7"/>
    </reaction>
</comment>
<dbReference type="InterPro" id="IPR022754">
    <property type="entry name" value="DNA_pol_III_gamma-3"/>
</dbReference>
<comment type="caution">
    <text evidence="14">The sequence shown here is derived from an EMBL/GenBank/DDBJ whole genome shotgun (WGS) entry which is preliminary data.</text>
</comment>
<dbReference type="NCBIfam" id="NF004046">
    <property type="entry name" value="PRK05563.1"/>
    <property type="match status" value="1"/>
</dbReference>
<dbReference type="Gene3D" id="1.10.8.60">
    <property type="match status" value="1"/>
</dbReference>
<dbReference type="InterPro" id="IPR027417">
    <property type="entry name" value="P-loop_NTPase"/>
</dbReference>
<keyword evidence="8 11" id="KW-0067">ATP-binding</keyword>